<dbReference type="RefSeq" id="WP_111336618.1">
    <property type="nucleotide sequence ID" value="NZ_CP030032.1"/>
</dbReference>
<dbReference type="EMBL" id="CP030032">
    <property type="protein sequence ID" value="AWV90880.1"/>
    <property type="molecule type" value="Genomic_DNA"/>
</dbReference>
<feature type="transmembrane region" description="Helical" evidence="2">
    <location>
        <begin position="172"/>
        <end position="192"/>
    </location>
</feature>
<feature type="compositionally biased region" description="Acidic residues" evidence="1">
    <location>
        <begin position="14"/>
        <end position="25"/>
    </location>
</feature>
<name>A0A2Z4FPQ4_9DELT</name>
<evidence type="ECO:0000313" key="3">
    <source>
        <dbReference type="EMBL" id="AWV90880.1"/>
    </source>
</evidence>
<feature type="compositionally biased region" description="Basic and acidic residues" evidence="1">
    <location>
        <begin position="107"/>
        <end position="135"/>
    </location>
</feature>
<sequence length="511" mass="56519">MADDSKKNSQSVDDIVDGIVDDLGIEDQQVPEETKDDPMAGLGGVFNIPTSSKRRKKKSSTKSSESEDSGEEELSKKERLRKKLKEESAATSEESVKDEPEEEAVAEEPKEEPKKEAPKAKKSSSKKDSSSDAKEIAGIFTPSATDDAPLDYSSDYLDEDDLGGHKKSGTNMVLVGIILILLAVLGGVVVQFTDLGDDLGALFRGELREKRQAEVAKEEADFKAAQLAKMEKFGTLNVTGSPMHSLVKLNGEVQYAPTSSGTWRELRVSSASGTTFRNLKIKQPQTVELSLPGYKPDSFELTEGMWDGSEESGTYTKRITLDLVPESLANQAEMEKRMDTSDTDGDYYGTITINTIPAGAQIIFNNHPLVDKKGEPLVSPVTFSEYYVKNEKTNKLEKKEINVDTPPDVGHKIELKIPEEVGEFVPFATPVQRQMWTCEWKDGSAPDAPAKGKSFRDYCDYKFSFDMDFKGLKTYIERREAEKERIRLKNEKMAAEVEAFNAAAAEKAAKK</sequence>
<keyword evidence="2" id="KW-0812">Transmembrane</keyword>
<reference evidence="3 4" key="1">
    <citation type="submission" date="2018-06" db="EMBL/GenBank/DDBJ databases">
        <title>Lujinxingia sediminis gen. nov. sp. nov., a new facultative anaerobic member of the class Deltaproteobacteria, and proposal of Lujinxingaceae fam. nov.</title>
        <authorList>
            <person name="Guo L.-Y."/>
            <person name="Li C.-M."/>
            <person name="Wang S."/>
            <person name="Du Z.-J."/>
        </authorList>
    </citation>
    <scope>NUCLEOTIDE SEQUENCE [LARGE SCALE GENOMIC DNA]</scope>
    <source>
        <strain evidence="3 4">FA350</strain>
    </source>
</reference>
<dbReference type="Proteomes" id="UP000249799">
    <property type="component" value="Chromosome"/>
</dbReference>
<feature type="compositionally biased region" description="Basic and acidic residues" evidence="1">
    <location>
        <begin position="84"/>
        <end position="98"/>
    </location>
</feature>
<dbReference type="KEGG" id="bsed:DN745_16745"/>
<evidence type="ECO:0000256" key="1">
    <source>
        <dbReference type="SAM" id="MobiDB-lite"/>
    </source>
</evidence>
<evidence type="ECO:0000313" key="4">
    <source>
        <dbReference type="Proteomes" id="UP000249799"/>
    </source>
</evidence>
<dbReference type="OrthoDB" id="5499781at2"/>
<keyword evidence="2" id="KW-1133">Transmembrane helix</keyword>
<dbReference type="AlphaFoldDB" id="A0A2Z4FPQ4"/>
<accession>A0A2Z4FPQ4</accession>
<keyword evidence="2" id="KW-0472">Membrane</keyword>
<protein>
    <submittedName>
        <fullName evidence="3">Uncharacterized protein</fullName>
    </submittedName>
</protein>
<keyword evidence="4" id="KW-1185">Reference proteome</keyword>
<proteinExistence type="predicted"/>
<organism evidence="3 4">
    <name type="scientific">Bradymonas sediminis</name>
    <dbReference type="NCBI Taxonomy" id="1548548"/>
    <lineage>
        <taxon>Bacteria</taxon>
        <taxon>Deltaproteobacteria</taxon>
        <taxon>Bradymonadales</taxon>
        <taxon>Bradymonadaceae</taxon>
        <taxon>Bradymonas</taxon>
    </lineage>
</organism>
<feature type="region of interest" description="Disordered" evidence="1">
    <location>
        <begin position="1"/>
        <end position="152"/>
    </location>
</feature>
<evidence type="ECO:0000256" key="2">
    <source>
        <dbReference type="SAM" id="Phobius"/>
    </source>
</evidence>
<gene>
    <name evidence="3" type="ORF">DN745_16745</name>
</gene>